<proteinExistence type="predicted"/>
<dbReference type="EMBL" id="JAAGOH010000042">
    <property type="protein sequence ID" value="NDY93635.1"/>
    <property type="molecule type" value="Genomic_DNA"/>
</dbReference>
<dbReference type="GO" id="GO:0015562">
    <property type="term" value="F:efflux transmembrane transporter activity"/>
    <property type="evidence" value="ECO:0007669"/>
    <property type="project" value="InterPro"/>
</dbReference>
<protein>
    <submittedName>
        <fullName evidence="3">TolC family protein</fullName>
    </submittedName>
</protein>
<keyword evidence="4" id="KW-1185">Reference proteome</keyword>
<organism evidence="3 4">
    <name type="scientific">Ideonella livida</name>
    <dbReference type="NCBI Taxonomy" id="2707176"/>
    <lineage>
        <taxon>Bacteria</taxon>
        <taxon>Pseudomonadati</taxon>
        <taxon>Pseudomonadota</taxon>
        <taxon>Betaproteobacteria</taxon>
        <taxon>Burkholderiales</taxon>
        <taxon>Sphaerotilaceae</taxon>
        <taxon>Ideonella</taxon>
    </lineage>
</organism>
<evidence type="ECO:0000313" key="3">
    <source>
        <dbReference type="EMBL" id="NDY93635.1"/>
    </source>
</evidence>
<comment type="caution">
    <text evidence="3">The sequence shown here is derived from an EMBL/GenBank/DDBJ whole genome shotgun (WGS) entry which is preliminary data.</text>
</comment>
<dbReference type="Gene3D" id="1.20.1600.10">
    <property type="entry name" value="Outer membrane efflux proteins (OEP)"/>
    <property type="match status" value="1"/>
</dbReference>
<name>A0A7C9PJK9_9BURK</name>
<dbReference type="RefSeq" id="WP_163459666.1">
    <property type="nucleotide sequence ID" value="NZ_JAAGOH010000042.1"/>
</dbReference>
<evidence type="ECO:0000313" key="4">
    <source>
        <dbReference type="Proteomes" id="UP000484255"/>
    </source>
</evidence>
<accession>A0A7C9PJK9</accession>
<dbReference type="Proteomes" id="UP000484255">
    <property type="component" value="Unassembled WGS sequence"/>
</dbReference>
<dbReference type="SUPFAM" id="SSF56954">
    <property type="entry name" value="Outer membrane efflux proteins (OEP)"/>
    <property type="match status" value="1"/>
</dbReference>
<dbReference type="PROSITE" id="PS51257">
    <property type="entry name" value="PROKAR_LIPOPROTEIN"/>
    <property type="match status" value="1"/>
</dbReference>
<feature type="compositionally biased region" description="Low complexity" evidence="1">
    <location>
        <begin position="490"/>
        <end position="499"/>
    </location>
</feature>
<dbReference type="AlphaFoldDB" id="A0A7C9PJK9"/>
<keyword evidence="2" id="KW-0732">Signal</keyword>
<sequence>MSPSLRPPHRPALAVALILSALLAGCATPGASAPAAWPPETRDAVAAPLRQAYGLILPDTAADTPPPETLTAPPLDMDRAVRLALHQHPGLQARLAELGVTLAERDALLGPPNPRLELGLSRSAGEQDTFLGLNLDLGKLLLRPWLRRLEGQRVAAAQEEAAEAVLQQVLQVRLAFIDAVAAAQAVNQARQSQQAAEAAALLAQRMADAGHVPALRTLRERTLAVEARLTTRQAQAAARLAEERLLLALGLAEPPAAWQAGAEAADLASPAGASWAARVLPAALPALPAQPLSATAPPAQPTAQRLDLQASRQRLGATTQEAGAHPVTPWLEELEMGLGATRPQHGAVERELHLSFPLPFTGTPRTAVAQARAERDRLAGLQQDRQAASEIRQARLREAAAWTHAKALQEELLPLTQQAADQQLLRYNGMLTGPFELLAEARAQTATAQAAVRALRDYWRARAQLEAVVWGPAGDTAAAEPDAATHEDAAAPASPAARH</sequence>
<evidence type="ECO:0000256" key="2">
    <source>
        <dbReference type="SAM" id="SignalP"/>
    </source>
</evidence>
<gene>
    <name evidence="3" type="ORF">G3A44_20810</name>
</gene>
<reference evidence="3 4" key="1">
    <citation type="submission" date="2020-02" db="EMBL/GenBank/DDBJ databases">
        <title>Ideonella bacterium strain TBM-1.</title>
        <authorList>
            <person name="Chen W.-M."/>
        </authorList>
    </citation>
    <scope>NUCLEOTIDE SEQUENCE [LARGE SCALE GENOMIC DNA]</scope>
    <source>
        <strain evidence="3 4">TBM-1</strain>
    </source>
</reference>
<evidence type="ECO:0000256" key="1">
    <source>
        <dbReference type="SAM" id="MobiDB-lite"/>
    </source>
</evidence>
<feature type="signal peptide" evidence="2">
    <location>
        <begin position="1"/>
        <end position="26"/>
    </location>
</feature>
<feature type="region of interest" description="Disordered" evidence="1">
    <location>
        <begin position="476"/>
        <end position="499"/>
    </location>
</feature>
<feature type="chain" id="PRO_5028900956" evidence="2">
    <location>
        <begin position="27"/>
        <end position="499"/>
    </location>
</feature>